<accession>A0A0C9UV16</accession>
<proteinExistence type="predicted"/>
<reference evidence="2 3" key="1">
    <citation type="submission" date="2014-06" db="EMBL/GenBank/DDBJ databases">
        <title>Evolutionary Origins and Diversification of the Mycorrhizal Mutualists.</title>
        <authorList>
            <consortium name="DOE Joint Genome Institute"/>
            <consortium name="Mycorrhizal Genomics Consortium"/>
            <person name="Kohler A."/>
            <person name="Kuo A."/>
            <person name="Nagy L.G."/>
            <person name="Floudas D."/>
            <person name="Copeland A."/>
            <person name="Barry K.W."/>
            <person name="Cichocki N."/>
            <person name="Veneault-Fourrey C."/>
            <person name="LaButti K."/>
            <person name="Lindquist E.A."/>
            <person name="Lipzen A."/>
            <person name="Lundell T."/>
            <person name="Morin E."/>
            <person name="Murat C."/>
            <person name="Riley R."/>
            <person name="Ohm R."/>
            <person name="Sun H."/>
            <person name="Tunlid A."/>
            <person name="Henrissat B."/>
            <person name="Grigoriev I.V."/>
            <person name="Hibbett D.S."/>
            <person name="Martin F."/>
        </authorList>
    </citation>
    <scope>NUCLEOTIDE SEQUENCE [LARGE SCALE GENOMIC DNA]</scope>
    <source>
        <strain evidence="2 3">SS14</strain>
    </source>
</reference>
<dbReference type="OrthoDB" id="2671357at2759"/>
<gene>
    <name evidence="2" type="ORF">M422DRAFT_86065</name>
</gene>
<feature type="non-terminal residue" evidence="2">
    <location>
        <position position="253"/>
    </location>
</feature>
<evidence type="ECO:0000313" key="2">
    <source>
        <dbReference type="EMBL" id="KIJ29005.1"/>
    </source>
</evidence>
<sequence>TQDPALVECPDFASQEYGEARATFMDGTITEVQAAQILRRAWLANQMAESRRWNRIMEEEAVEEEVANTKRIEEAARIRLQEEADREEAKREDRKKNPSKYVPIPNRPPPTLRPEIVAPYAQRRIDKGLYCEMYYFTAEGLDAAKKVGAYADESMVPVTDGAGAMTWIPAIAKRDPGSFKEDQDLTWEEFSGAIPRMLLAMQRASWPVDRVNALAGFWGNLLSHPLRVSIDPLAIKTLVLYQAEQRYAWHNAI</sequence>
<feature type="non-terminal residue" evidence="2">
    <location>
        <position position="1"/>
    </location>
</feature>
<organism evidence="2 3">
    <name type="scientific">Sphaerobolus stellatus (strain SS14)</name>
    <dbReference type="NCBI Taxonomy" id="990650"/>
    <lineage>
        <taxon>Eukaryota</taxon>
        <taxon>Fungi</taxon>
        <taxon>Dikarya</taxon>
        <taxon>Basidiomycota</taxon>
        <taxon>Agaricomycotina</taxon>
        <taxon>Agaricomycetes</taxon>
        <taxon>Phallomycetidae</taxon>
        <taxon>Geastrales</taxon>
        <taxon>Sphaerobolaceae</taxon>
        <taxon>Sphaerobolus</taxon>
    </lineage>
</organism>
<feature type="region of interest" description="Disordered" evidence="1">
    <location>
        <begin position="83"/>
        <end position="108"/>
    </location>
</feature>
<keyword evidence="3" id="KW-1185">Reference proteome</keyword>
<evidence type="ECO:0000313" key="3">
    <source>
        <dbReference type="Proteomes" id="UP000054279"/>
    </source>
</evidence>
<dbReference type="Proteomes" id="UP000054279">
    <property type="component" value="Unassembled WGS sequence"/>
</dbReference>
<dbReference type="AlphaFoldDB" id="A0A0C9UV16"/>
<dbReference type="EMBL" id="KN837292">
    <property type="protein sequence ID" value="KIJ29005.1"/>
    <property type="molecule type" value="Genomic_DNA"/>
</dbReference>
<feature type="compositionally biased region" description="Basic and acidic residues" evidence="1">
    <location>
        <begin position="83"/>
        <end position="96"/>
    </location>
</feature>
<name>A0A0C9UV16_SPHS4</name>
<protein>
    <submittedName>
        <fullName evidence="2">Unplaced genomic scaffold SPHSTscaffold_217, whole genome shotgun sequence</fullName>
    </submittedName>
</protein>
<dbReference type="HOGENOM" id="CLU_052398_0_0_1"/>
<evidence type="ECO:0000256" key="1">
    <source>
        <dbReference type="SAM" id="MobiDB-lite"/>
    </source>
</evidence>